<name>A0AAD9JI19_9ANNE</name>
<protein>
    <recommendedName>
        <fullName evidence="6">Protein broad-minded</fullName>
    </recommendedName>
</protein>
<dbReference type="InterPro" id="IPR032735">
    <property type="entry name" value="BROMI_M"/>
</dbReference>
<evidence type="ECO:0008006" key="6">
    <source>
        <dbReference type="Google" id="ProtNLM"/>
    </source>
</evidence>
<dbReference type="Pfam" id="PF23440">
    <property type="entry name" value="BROMI_C"/>
    <property type="match status" value="1"/>
</dbReference>
<dbReference type="InterPro" id="IPR039156">
    <property type="entry name" value="PHAF1/BROMI"/>
</dbReference>
<evidence type="ECO:0000259" key="1">
    <source>
        <dbReference type="Pfam" id="PF14961"/>
    </source>
</evidence>
<sequence>MAAQFSIQNHLPPPAVERACQQVFEDTLNASTTGRIRTGFGANGGDHNSRSCQISQQNRMKKRLENFSLIMTTTGAEIDELVASLKQLLPSFAPHIKDAGSVEQAEPALVHMEENDENFHKYNFVKRLRAKIDSTLGNLIDEEIERHSIAPNEATVNQETLVTKITNKILQCSEYEDMPLITIVMCQQLTQSLKSEVSAACNYLLENFDTEFMAEGSDKSTFGFTSDVMFMHQDQFNTILEKLDKKKPVEMRHESVRKLLRITSMDIQNCDVWSHIRHGIQDALADSDQLLWNTSLTFVAKSLSTNNPSTREIYTTLVEFLSSQFLFVNKSNVRSVKTGLDCRKPEMIKLLKGFRLMNEFQQQVPQYWVRYPEKFLDEVIESTLSLLSLYTGSKTGASAVITPGHFLALVDPKSNWLRMLYDLASSYVETRITQKDIARCPDSSSTSGDNWNGIYTGEQLEFVYFIHSLSLLSRLLCFQHGRKFFPIKLKDRDEPVTITKVVVTLIQLLTDANCACTHNRTCVDYEPCCLVVDMIRRLCSSEAVCRICICHNAVTEALLNPVSYWLNESRDANIPAPPEVSLLHVADILAQIASTSCGRSHLLYGEDADAESASRTSAVHVLSEFSKRALSGSLGAKYPKSPALAVVGNTVFVCRQLYTTCEGLQIIYQYGLHTTIANAWKVASQEADRADTPTPSTDTNMDYSSANIVLWEDMLRDNLLNFAATPKGLLLLQQTGCMYECITYLYNRYARKMQVSKYEKFGYGYMMSQITATSPGIVALQNTALLPTIIYNLWNILESGDDHLVHIPRAWPVEPIDKAAKKIFLSLANVLSSYVAVNEILGGVPLPTKDTYTLREIPDSFAGVIDRIVLVDTEAKAHSLFNFEQSHVFGLRLMSLMSSCLDTMLLLQTQYKFQEVLLNAQKENTREDSSEIVIDMLSLERNYLLVKTYQTGGPSERILPPRTLDHEFQKKAGSPVFQFPLFSSFPIPKEYCCTIATKTAIKQESDLSRFLSSGKKSNSNTVQWLEKCRKTFCSVLTTKPDLANGEVLQDLLDQLSQVLCSRKEEAIFPLMEYKGKDSTLKSMKLTPTQQLGIDMTIRYGSRLNLVAMNGESKDKLTHLVKKVQLYWKQQQRSCPNSRLRLLQSTSTGFDWFLATIYLMMHGNTDKAWKFLQTFSSLATSAYLWINRLHCSVHLPEQLMLSGIPPWFSSSCHYIECILQAEVPHLYSAFRMSGYSPGQICQQWFRQCFWNYLDWQEICHYICMCIVLGADYQVYLCVAILRHRCHDILSTMQRKELLEFLKEQPIIGFKVGEHLEYMQQLESKYRKTILSDMLDVAKP</sequence>
<dbReference type="Pfam" id="PF23431">
    <property type="entry name" value="BROMI_N"/>
    <property type="match status" value="1"/>
</dbReference>
<dbReference type="Gene3D" id="1.10.472.80">
    <property type="entry name" value="Ypt/Rab-GAP domain of gyp1p, domain 3"/>
    <property type="match status" value="1"/>
</dbReference>
<dbReference type="Proteomes" id="UP001208570">
    <property type="component" value="Unassembled WGS sequence"/>
</dbReference>
<dbReference type="Pfam" id="PF14961">
    <property type="entry name" value="BROMI"/>
    <property type="match status" value="2"/>
</dbReference>
<evidence type="ECO:0000313" key="4">
    <source>
        <dbReference type="EMBL" id="KAK2153058.1"/>
    </source>
</evidence>
<dbReference type="PANTHER" id="PTHR13465">
    <property type="entry name" value="UPF0183 PROTEIN"/>
    <property type="match status" value="1"/>
</dbReference>
<dbReference type="InterPro" id="IPR055391">
    <property type="entry name" value="BROMI_N"/>
</dbReference>
<accession>A0AAD9JI19</accession>
<gene>
    <name evidence="4" type="ORF">LSH36_309g01038</name>
</gene>
<comment type="caution">
    <text evidence="4">The sequence shown here is derived from an EMBL/GenBank/DDBJ whole genome shotgun (WGS) entry which is preliminary data.</text>
</comment>
<dbReference type="PANTHER" id="PTHR13465:SF3">
    <property type="entry name" value="PROTEIN BROAD-MINDED"/>
    <property type="match status" value="1"/>
</dbReference>
<dbReference type="GO" id="GO:1905515">
    <property type="term" value="P:non-motile cilium assembly"/>
    <property type="evidence" value="ECO:0007669"/>
    <property type="project" value="TreeGrafter"/>
</dbReference>
<dbReference type="SUPFAM" id="SSF47923">
    <property type="entry name" value="Ypt/Rab-GAP domain of gyp1p"/>
    <property type="match status" value="1"/>
</dbReference>
<dbReference type="InterPro" id="IPR035969">
    <property type="entry name" value="Rab-GAP_TBC_sf"/>
</dbReference>
<dbReference type="EMBL" id="JAODUP010000309">
    <property type="protein sequence ID" value="KAK2153058.1"/>
    <property type="molecule type" value="Genomic_DNA"/>
</dbReference>
<evidence type="ECO:0000259" key="2">
    <source>
        <dbReference type="Pfam" id="PF23431"/>
    </source>
</evidence>
<feature type="domain" description="BROMI N-terminal" evidence="2">
    <location>
        <begin position="84"/>
        <end position="211"/>
    </location>
</feature>
<feature type="domain" description="BROMI middle region" evidence="1">
    <location>
        <begin position="234"/>
        <end position="419"/>
    </location>
</feature>
<feature type="domain" description="BROMI middle region" evidence="1">
    <location>
        <begin position="446"/>
        <end position="879"/>
    </location>
</feature>
<reference evidence="4" key="1">
    <citation type="journal article" date="2023" name="Mol. Biol. Evol.">
        <title>Third-Generation Sequencing Reveals the Adaptive Role of the Epigenome in Three Deep-Sea Polychaetes.</title>
        <authorList>
            <person name="Perez M."/>
            <person name="Aroh O."/>
            <person name="Sun Y."/>
            <person name="Lan Y."/>
            <person name="Juniper S.K."/>
            <person name="Young C.R."/>
            <person name="Angers B."/>
            <person name="Qian P.Y."/>
        </authorList>
    </citation>
    <scope>NUCLEOTIDE SEQUENCE</scope>
    <source>
        <strain evidence="4">P08H-3</strain>
    </source>
</reference>
<dbReference type="InterPro" id="IPR055392">
    <property type="entry name" value="BROMI_C"/>
</dbReference>
<organism evidence="4 5">
    <name type="scientific">Paralvinella palmiformis</name>
    <dbReference type="NCBI Taxonomy" id="53620"/>
    <lineage>
        <taxon>Eukaryota</taxon>
        <taxon>Metazoa</taxon>
        <taxon>Spiralia</taxon>
        <taxon>Lophotrochozoa</taxon>
        <taxon>Annelida</taxon>
        <taxon>Polychaeta</taxon>
        <taxon>Sedentaria</taxon>
        <taxon>Canalipalpata</taxon>
        <taxon>Terebellida</taxon>
        <taxon>Terebelliformia</taxon>
        <taxon>Alvinellidae</taxon>
        <taxon>Paralvinella</taxon>
    </lineage>
</organism>
<evidence type="ECO:0000313" key="5">
    <source>
        <dbReference type="Proteomes" id="UP001208570"/>
    </source>
</evidence>
<evidence type="ECO:0000259" key="3">
    <source>
        <dbReference type="Pfam" id="PF23440"/>
    </source>
</evidence>
<keyword evidence="5" id="KW-1185">Reference proteome</keyword>
<proteinExistence type="predicted"/>
<feature type="domain" description="BROMI C-terminal Rab TBC-like" evidence="3">
    <location>
        <begin position="899"/>
        <end position="1334"/>
    </location>
</feature>